<gene>
    <name evidence="2" type="ORF">AS026_17110</name>
</gene>
<dbReference type="Pfam" id="PF00561">
    <property type="entry name" value="Abhydrolase_1"/>
    <property type="match status" value="1"/>
</dbReference>
<dbReference type="AlphaFoldDB" id="A0A109J8Q4"/>
<name>A0A109J8Q4_9HYPH</name>
<evidence type="ECO:0000259" key="1">
    <source>
        <dbReference type="Pfam" id="PF00561"/>
    </source>
</evidence>
<accession>A0A109J8Q4</accession>
<feature type="domain" description="AB hydrolase-1" evidence="1">
    <location>
        <begin position="1"/>
        <end position="218"/>
    </location>
</feature>
<dbReference type="InterPro" id="IPR029058">
    <property type="entry name" value="AB_hydrolase_fold"/>
</dbReference>
<comment type="caution">
    <text evidence="2">The sequence shown here is derived from an EMBL/GenBank/DDBJ whole genome shotgun (WGS) entry which is preliminary data.</text>
</comment>
<dbReference type="PRINTS" id="PR00111">
    <property type="entry name" value="ABHYDROLASE"/>
</dbReference>
<dbReference type="SUPFAM" id="SSF53474">
    <property type="entry name" value="alpha/beta-Hydrolases"/>
    <property type="match status" value="1"/>
</dbReference>
<dbReference type="PANTHER" id="PTHR43433:SF5">
    <property type="entry name" value="AB HYDROLASE-1 DOMAIN-CONTAINING PROTEIN"/>
    <property type="match status" value="1"/>
</dbReference>
<evidence type="ECO:0000313" key="2">
    <source>
        <dbReference type="EMBL" id="KWV44343.1"/>
    </source>
</evidence>
<dbReference type="Gene3D" id="3.40.50.1820">
    <property type="entry name" value="alpha/beta hydrolase"/>
    <property type="match status" value="1"/>
</dbReference>
<dbReference type="InterPro" id="IPR050471">
    <property type="entry name" value="AB_hydrolase"/>
</dbReference>
<dbReference type="EMBL" id="LNCD01000123">
    <property type="protein sequence ID" value="KWV44343.1"/>
    <property type="molecule type" value="Genomic_DNA"/>
</dbReference>
<dbReference type="OrthoDB" id="7267294at2"/>
<dbReference type="InterPro" id="IPR000073">
    <property type="entry name" value="AB_hydrolase_1"/>
</dbReference>
<sequence length="236" mass="26383">MWTHWIDALSEKTKLIRYDERGTGLSDWIAEDISFAAMIADLESVVDAAGLDRFTLLGVSQSCAVSVAYAVRHPERVSGLILYGGFVKGWRKRSDSHEVATHEAMTALIREGWGQNNPVFRHLFTAMFIPGADEVQMDWFDEFQRISVLPSNAGRLHEAFGEIDVSDVLSQVTIPTLVLHARKDMVVPFQCGREFATGIPGARFVDLDSANHILLANEPAFERFVREVTRFVAETA</sequence>
<dbReference type="Proteomes" id="UP000068164">
    <property type="component" value="Unassembled WGS sequence"/>
</dbReference>
<protein>
    <recommendedName>
        <fullName evidence="1">AB hydrolase-1 domain-containing protein</fullName>
    </recommendedName>
</protein>
<keyword evidence="3" id="KW-1185">Reference proteome</keyword>
<dbReference type="PANTHER" id="PTHR43433">
    <property type="entry name" value="HYDROLASE, ALPHA/BETA FOLD FAMILY PROTEIN"/>
    <property type="match status" value="1"/>
</dbReference>
<proteinExistence type="predicted"/>
<dbReference type="RefSeq" id="WP_062374252.1">
    <property type="nucleotide sequence ID" value="NZ_LNCD01000123.1"/>
</dbReference>
<evidence type="ECO:0000313" key="3">
    <source>
        <dbReference type="Proteomes" id="UP000068164"/>
    </source>
</evidence>
<reference evidence="2 3" key="1">
    <citation type="submission" date="2015-11" db="EMBL/GenBank/DDBJ databases">
        <title>Draft Genome Sequence of the Strain BR 10423 (Rhizobium sp.) isolated from nodules of Mimosa pudica.</title>
        <authorList>
            <person name="Barauna A.C."/>
            <person name="Zilli J.E."/>
            <person name="Simoes-Araujo J.L."/>
            <person name="Reis V.M."/>
            <person name="James E.K."/>
            <person name="Reis F.B.Jr."/>
            <person name="Rouws L.F."/>
            <person name="Passos S.R."/>
            <person name="Gois S.R."/>
        </authorList>
    </citation>
    <scope>NUCLEOTIDE SEQUENCE [LARGE SCALE GENOMIC DNA]</scope>
    <source>
        <strain evidence="2 3">BR10423</strain>
    </source>
</reference>
<organism evidence="2 3">
    <name type="scientific">Rhizobium altiplani</name>
    <dbReference type="NCBI Taxonomy" id="1864509"/>
    <lineage>
        <taxon>Bacteria</taxon>
        <taxon>Pseudomonadati</taxon>
        <taxon>Pseudomonadota</taxon>
        <taxon>Alphaproteobacteria</taxon>
        <taxon>Hyphomicrobiales</taxon>
        <taxon>Rhizobiaceae</taxon>
        <taxon>Rhizobium/Agrobacterium group</taxon>
        <taxon>Rhizobium</taxon>
    </lineage>
</organism>